<dbReference type="GO" id="GO:0003723">
    <property type="term" value="F:RNA binding"/>
    <property type="evidence" value="ECO:0007669"/>
    <property type="project" value="UniProtKB-UniRule"/>
</dbReference>
<evidence type="ECO:0000256" key="9">
    <source>
        <dbReference type="ARBA" id="ARBA00025276"/>
    </source>
</evidence>
<comment type="subcellular location">
    <subcellularLocation>
        <location evidence="1 10">Mitochondrion inner membrane</location>
        <topology evidence="1 10">Single-pass membrane protein</topology>
    </subcellularLocation>
</comment>
<evidence type="ECO:0000256" key="2">
    <source>
        <dbReference type="ARBA" id="ARBA00010320"/>
    </source>
</evidence>
<proteinExistence type="inferred from homology"/>
<evidence type="ECO:0000256" key="7">
    <source>
        <dbReference type="ARBA" id="ARBA00023128"/>
    </source>
</evidence>
<keyword evidence="10" id="KW-0694">RNA-binding</keyword>
<dbReference type="InterPro" id="IPR018850">
    <property type="entry name" value="Mt_escape_2_C"/>
</dbReference>
<dbReference type="EMBL" id="BQKY01000018">
    <property type="protein sequence ID" value="GJN94730.1"/>
    <property type="molecule type" value="Genomic_DNA"/>
</dbReference>
<keyword evidence="8" id="KW-0472">Membrane</keyword>
<name>A0AAV5GQ76_9BASI</name>
<evidence type="ECO:0000256" key="1">
    <source>
        <dbReference type="ARBA" id="ARBA00004434"/>
    </source>
</evidence>
<feature type="domain" description="Mitochondrial escape protein 2 C-terminal" evidence="12">
    <location>
        <begin position="376"/>
        <end position="870"/>
    </location>
</feature>
<keyword evidence="10" id="KW-0507">mRNA processing</keyword>
<evidence type="ECO:0000259" key="12">
    <source>
        <dbReference type="Pfam" id="PF10443"/>
    </source>
</evidence>
<dbReference type="Proteomes" id="UP001342314">
    <property type="component" value="Unassembled WGS sequence"/>
</dbReference>
<dbReference type="GO" id="GO:0006397">
    <property type="term" value="P:mRNA processing"/>
    <property type="evidence" value="ECO:0007669"/>
    <property type="project" value="UniProtKB-UniRule"/>
</dbReference>
<keyword evidence="6" id="KW-1133">Transmembrane helix</keyword>
<comment type="function">
    <text evidence="9 10">Plays a role in maintaining the mitochondrial genome and in controlling the mtDNA escape. Involved in the regulation of mtDNA nucleotide structure and number. May have a dispensable role in early maturation of pre-rRNA.</text>
</comment>
<dbReference type="InterPro" id="IPR027417">
    <property type="entry name" value="P-loop_NTPase"/>
</dbReference>
<feature type="region of interest" description="Disordered" evidence="11">
    <location>
        <begin position="32"/>
        <end position="59"/>
    </location>
</feature>
<evidence type="ECO:0000256" key="6">
    <source>
        <dbReference type="ARBA" id="ARBA00022989"/>
    </source>
</evidence>
<keyword evidence="5 10" id="KW-0999">Mitochondrion inner membrane</keyword>
<dbReference type="AlphaFoldDB" id="A0AAV5GQ76"/>
<evidence type="ECO:0000313" key="13">
    <source>
        <dbReference type="EMBL" id="GJN94730.1"/>
    </source>
</evidence>
<sequence length="927" mass="101012">MLALRAARAAPARYRLRPALLVPQLRSASTLTSPFTPPPLQPAPSAHIGPETAQNPSDESRRTAYLWFDQVYPIRFAIWDIRFLLSRLQQDDLQERIRATIPTDCEYDVRVESIEPRAKDGGAFVRFSFKLPPIEGAAVDEAVVQGKEKELEERVTAELERLTGERLKSNGFKPWFALGRPSRVFLVKGRPYMEDMRRFPSREIRVEYDGNEIPQEELYQIFRQYGHIHDIIPSGKTARIIYSSIRSAASARNCLHSAAITSTVTGPIPPPGTPPKLTVLRILYADPKNSNYIRDFATSHPRITIPLLVALLGTISYAIFDPIREAAVKTKVEGTFDADRWQVVRWLKKETVGRLVTVFRGHEDDDAKSTGIEKEREEAKEQLQTWLLDRPDTFVVVTGPQGSGKTALVNEVLADGKNVLTIDCNQLLKNARSDTKLVSELASSVGYWPQFVLASSINQMIDLASMGLIGQKAGFSASLDAQLKQILEVTATALSRIAASTQARSAAALKSNASRKQSEVQREAVASQLRTEGVRDGRLDAVAGNGVVAELGGGVEGPAAGATKEAAPGTKVEIVGPTSSAMVKDAASSVPVSRGESSDKVDMPSSSVERLPVVVIKGFAAKGEAKQEVLWDVLSEWAAVLVENQIAHVVFTSESSTLAKPLAKALPSKPFNVISLTDASPEASLQYVSAKLASFDQSLPATSFPAVARLGGRQTDLELLVQKIRAGQTVDEAVDDIIQRNASEIRKNFFGDDEEESKAFKWSRGQAWSLINGLSEKGELPYAEILLTTFGGDDAPLRALESASLVTVHHVNGRPSTIRPGKPVYRAACERLIADAPFRAAIEYRAVDAALKGAGGDIESAQKGLIELSHLFVGEKGRWAFGGGSVVPKEIETRVGQLLAQMHGAQEKQKTLAEEKARLLKVLKEAQ</sequence>
<dbReference type="SUPFAM" id="SSF54928">
    <property type="entry name" value="RNA-binding domain, RBD"/>
    <property type="match status" value="1"/>
</dbReference>
<reference evidence="13 14" key="1">
    <citation type="submission" date="2021-12" db="EMBL/GenBank/DDBJ databases">
        <title>High titer production of polyol ester of fatty acids by Rhodotorula paludigena BS15 towards product separation-free biomass refinery.</title>
        <authorList>
            <person name="Mano J."/>
            <person name="Ono H."/>
            <person name="Tanaka T."/>
            <person name="Naito K."/>
            <person name="Sushida H."/>
            <person name="Ike M."/>
            <person name="Tokuyasu K."/>
            <person name="Kitaoka M."/>
        </authorList>
    </citation>
    <scope>NUCLEOTIDE SEQUENCE [LARGE SCALE GENOMIC DNA]</scope>
    <source>
        <strain evidence="13 14">BS15</strain>
    </source>
</reference>
<dbReference type="PANTHER" id="PTHR32198">
    <property type="entry name" value="MITOCHONDRIAL ESCAPE PROTEIN 2"/>
    <property type="match status" value="1"/>
</dbReference>
<dbReference type="InterPro" id="IPR035979">
    <property type="entry name" value="RBD_domain_sf"/>
</dbReference>
<dbReference type="PANTHER" id="PTHR32198:SF2">
    <property type="entry name" value="MITOCHONDRIAL ESCAPE PROTEIN 2"/>
    <property type="match status" value="1"/>
</dbReference>
<evidence type="ECO:0000256" key="10">
    <source>
        <dbReference type="RuleBase" id="RU367108"/>
    </source>
</evidence>
<dbReference type="GO" id="GO:0005743">
    <property type="term" value="C:mitochondrial inner membrane"/>
    <property type="evidence" value="ECO:0007669"/>
    <property type="project" value="UniProtKB-SubCell"/>
</dbReference>
<accession>A0AAV5GQ76</accession>
<evidence type="ECO:0000256" key="4">
    <source>
        <dbReference type="ARBA" id="ARBA00022692"/>
    </source>
</evidence>
<evidence type="ECO:0000256" key="5">
    <source>
        <dbReference type="ARBA" id="ARBA00022792"/>
    </source>
</evidence>
<comment type="similarity">
    <text evidence="2 10">Belongs to the YME2 family.</text>
</comment>
<evidence type="ECO:0000256" key="8">
    <source>
        <dbReference type="ARBA" id="ARBA00023136"/>
    </source>
</evidence>
<protein>
    <recommendedName>
        <fullName evidence="3 10">Mitochondrial escape protein 2</fullName>
    </recommendedName>
</protein>
<organism evidence="13 14">
    <name type="scientific">Rhodotorula paludigena</name>
    <dbReference type="NCBI Taxonomy" id="86838"/>
    <lineage>
        <taxon>Eukaryota</taxon>
        <taxon>Fungi</taxon>
        <taxon>Dikarya</taxon>
        <taxon>Basidiomycota</taxon>
        <taxon>Pucciniomycotina</taxon>
        <taxon>Microbotryomycetes</taxon>
        <taxon>Sporidiobolales</taxon>
        <taxon>Sporidiobolaceae</taxon>
        <taxon>Rhodotorula</taxon>
    </lineage>
</organism>
<keyword evidence="7 10" id="KW-0496">Mitochondrion</keyword>
<dbReference type="InterPro" id="IPR039627">
    <property type="entry name" value="Yme2_C"/>
</dbReference>
<evidence type="ECO:0000256" key="11">
    <source>
        <dbReference type="SAM" id="MobiDB-lite"/>
    </source>
</evidence>
<keyword evidence="4" id="KW-0812">Transmembrane</keyword>
<gene>
    <name evidence="13" type="ORF">Rhopal_007821-T1</name>
</gene>
<keyword evidence="14" id="KW-1185">Reference proteome</keyword>
<dbReference type="SUPFAM" id="SSF52540">
    <property type="entry name" value="P-loop containing nucleoside triphosphate hydrolases"/>
    <property type="match status" value="1"/>
</dbReference>
<dbReference type="Pfam" id="PF10443">
    <property type="entry name" value="RNA12"/>
    <property type="match status" value="1"/>
</dbReference>
<comment type="caution">
    <text evidence="13">The sequence shown here is derived from an EMBL/GenBank/DDBJ whole genome shotgun (WGS) entry which is preliminary data.</text>
</comment>
<evidence type="ECO:0000256" key="3">
    <source>
        <dbReference type="ARBA" id="ARBA00020222"/>
    </source>
</evidence>
<dbReference type="Gene3D" id="3.40.50.300">
    <property type="entry name" value="P-loop containing nucleotide triphosphate hydrolases"/>
    <property type="match status" value="1"/>
</dbReference>
<evidence type="ECO:0000313" key="14">
    <source>
        <dbReference type="Proteomes" id="UP001342314"/>
    </source>
</evidence>